<dbReference type="SMART" id="SM00387">
    <property type="entry name" value="HATPase_c"/>
    <property type="match status" value="1"/>
</dbReference>
<dbReference type="AlphaFoldDB" id="A0A1M6F846"/>
<dbReference type="InterPro" id="IPR003594">
    <property type="entry name" value="HATPase_dom"/>
</dbReference>
<dbReference type="GO" id="GO:0006355">
    <property type="term" value="P:regulation of DNA-templated transcription"/>
    <property type="evidence" value="ECO:0007669"/>
    <property type="project" value="InterPro"/>
</dbReference>
<feature type="transmembrane region" description="Helical" evidence="10">
    <location>
        <begin position="93"/>
        <end position="110"/>
    </location>
</feature>
<dbReference type="CDD" id="cd00130">
    <property type="entry name" value="PAS"/>
    <property type="match status" value="1"/>
</dbReference>
<dbReference type="InterPro" id="IPR036097">
    <property type="entry name" value="HisK_dim/P_sf"/>
</dbReference>
<dbReference type="InterPro" id="IPR005467">
    <property type="entry name" value="His_kinase_dom"/>
</dbReference>
<feature type="domain" description="Histidine kinase" evidence="11">
    <location>
        <begin position="361"/>
        <end position="584"/>
    </location>
</feature>
<dbReference type="InterPro" id="IPR004358">
    <property type="entry name" value="Sig_transdc_His_kin-like_C"/>
</dbReference>
<feature type="domain" description="PAS" evidence="13">
    <location>
        <begin position="214"/>
        <end position="284"/>
    </location>
</feature>
<dbReference type="STRING" id="1121393.SAMN02745216_00746"/>
<sequence length="729" mass="80615">MYQKLGMYWSALESRFMPEYLSRDDPLSFWRERILFVLFLVTTALGPIALIPSVILSFQVDRPDIAIVDILAYFTAVFLLFSGKRLSLNARAWAAFGMLYSLGVFLLFTLGFHGAGYIWLFGASVLMGGIGGMRMALWSLIINVLSMIGVGVFIAYKAPGWASSLETPVNVWGVMTVNFMLISAMITITATIMLEGLKNAFDREREAGRTLAVSQEKYKSLLETLPYGIQELDLNGQVKFVNLAYQRVSGYLYEELVGTYVWDFAPDPEELEVQKRRFDAIRDNMPPPHPFTRSFLAKNGDILDLQVIWDYSYDQAGNLEGFLTVITDITKQLKAEEIRKDLEERLKHSQRMESIGTLAGGIAHDFNNILNSIIGFTELALDEAKPGAQQEECLQEVLKAGTRASGLVKQILTFARRGSEEPKPVRVSSITKETLQLLRSTVPPSIKIKQKIQSESLVMADPTQIHQVLLNLCTNAVQAMEEKGGLLQVELADVLVDAELASRTPNLHPGEYLKMVIRDTGYGIPVDAIQSIFEPYFTTKGFGKGTGLGLAVVHGIVQNCGGEILASSQVGAGSEFTIFLPLVKGKAEALPENRFGHAPKGWEKVLFVDDEPSIVKLGGKMLERLGYTVTTHTSSIQALELVRNKPHGFDIVITDMSMPDMNGDVLATELMKIRPDIPVILCTGYSNKITPEKAMAMGIKAFAMKPLVKSELAKSIRKVLDAQASQPSH</sequence>
<dbReference type="SUPFAM" id="SSF47384">
    <property type="entry name" value="Homodimeric domain of signal transducing histidine kinase"/>
    <property type="match status" value="1"/>
</dbReference>
<dbReference type="SUPFAM" id="SSF52172">
    <property type="entry name" value="CheY-like"/>
    <property type="match status" value="1"/>
</dbReference>
<keyword evidence="16" id="KW-1185">Reference proteome</keyword>
<dbReference type="SMART" id="SM00091">
    <property type="entry name" value="PAS"/>
    <property type="match status" value="1"/>
</dbReference>
<feature type="transmembrane region" description="Helical" evidence="10">
    <location>
        <begin position="65"/>
        <end position="81"/>
    </location>
</feature>
<keyword evidence="3 9" id="KW-0597">Phosphoprotein</keyword>
<feature type="domain" description="Response regulatory" evidence="12">
    <location>
        <begin position="604"/>
        <end position="720"/>
    </location>
</feature>
<protein>
    <recommendedName>
        <fullName evidence="2">histidine kinase</fullName>
        <ecNumber evidence="2">2.7.13.3</ecNumber>
    </recommendedName>
</protein>
<dbReference type="CDD" id="cd00156">
    <property type="entry name" value="REC"/>
    <property type="match status" value="1"/>
</dbReference>
<evidence type="ECO:0000256" key="1">
    <source>
        <dbReference type="ARBA" id="ARBA00000085"/>
    </source>
</evidence>
<dbReference type="Pfam" id="PF00512">
    <property type="entry name" value="HisKA"/>
    <property type="match status" value="1"/>
</dbReference>
<evidence type="ECO:0000256" key="6">
    <source>
        <dbReference type="ARBA" id="ARBA00022777"/>
    </source>
</evidence>
<evidence type="ECO:0000259" key="14">
    <source>
        <dbReference type="PROSITE" id="PS50113"/>
    </source>
</evidence>
<dbReference type="InterPro" id="IPR000700">
    <property type="entry name" value="PAS-assoc_C"/>
</dbReference>
<dbReference type="InterPro" id="IPR036890">
    <property type="entry name" value="HATPase_C_sf"/>
</dbReference>
<dbReference type="InterPro" id="IPR035965">
    <property type="entry name" value="PAS-like_dom_sf"/>
</dbReference>
<dbReference type="InterPro" id="IPR048437">
    <property type="entry name" value="MASE11"/>
</dbReference>
<evidence type="ECO:0000256" key="8">
    <source>
        <dbReference type="ARBA" id="ARBA00023012"/>
    </source>
</evidence>
<keyword evidence="10" id="KW-1133">Transmembrane helix</keyword>
<proteinExistence type="predicted"/>
<dbReference type="Gene3D" id="3.30.565.10">
    <property type="entry name" value="Histidine kinase-like ATPase, C-terminal domain"/>
    <property type="match status" value="1"/>
</dbReference>
<keyword evidence="4" id="KW-0808">Transferase</keyword>
<gene>
    <name evidence="15" type="ORF">SAMN02745216_00746</name>
</gene>
<dbReference type="InterPro" id="IPR003661">
    <property type="entry name" value="HisK_dim/P_dom"/>
</dbReference>
<evidence type="ECO:0000313" key="16">
    <source>
        <dbReference type="Proteomes" id="UP000183994"/>
    </source>
</evidence>
<dbReference type="InterPro" id="IPR013767">
    <property type="entry name" value="PAS_fold"/>
</dbReference>
<keyword evidence="5" id="KW-0547">Nucleotide-binding</keyword>
<feature type="transmembrane region" description="Helical" evidence="10">
    <location>
        <begin position="171"/>
        <end position="194"/>
    </location>
</feature>
<keyword evidence="10" id="KW-0812">Transmembrane</keyword>
<dbReference type="OrthoDB" id="5413377at2"/>
<organism evidence="15 16">
    <name type="scientific">Desulfatibacillum alkenivorans DSM 16219</name>
    <dbReference type="NCBI Taxonomy" id="1121393"/>
    <lineage>
        <taxon>Bacteria</taxon>
        <taxon>Pseudomonadati</taxon>
        <taxon>Thermodesulfobacteriota</taxon>
        <taxon>Desulfobacteria</taxon>
        <taxon>Desulfobacterales</taxon>
        <taxon>Desulfatibacillaceae</taxon>
        <taxon>Desulfatibacillum</taxon>
    </lineage>
</organism>
<dbReference type="EMBL" id="FQZU01000003">
    <property type="protein sequence ID" value="SHI93826.1"/>
    <property type="molecule type" value="Genomic_DNA"/>
</dbReference>
<feature type="domain" description="PAC" evidence="14">
    <location>
        <begin position="289"/>
        <end position="341"/>
    </location>
</feature>
<dbReference type="Pfam" id="PF02518">
    <property type="entry name" value="HATPase_c"/>
    <property type="match status" value="1"/>
</dbReference>
<dbReference type="PROSITE" id="PS50113">
    <property type="entry name" value="PAC"/>
    <property type="match status" value="1"/>
</dbReference>
<dbReference type="Pfam" id="PF20969">
    <property type="entry name" value="MASE11"/>
    <property type="match status" value="1"/>
</dbReference>
<dbReference type="GO" id="GO:0005524">
    <property type="term" value="F:ATP binding"/>
    <property type="evidence" value="ECO:0007669"/>
    <property type="project" value="UniProtKB-KW"/>
</dbReference>
<dbReference type="SUPFAM" id="SSF55874">
    <property type="entry name" value="ATPase domain of HSP90 chaperone/DNA topoisomerase II/histidine kinase"/>
    <property type="match status" value="1"/>
</dbReference>
<dbReference type="PROSITE" id="PS50110">
    <property type="entry name" value="RESPONSE_REGULATORY"/>
    <property type="match status" value="1"/>
</dbReference>
<dbReference type="PROSITE" id="PS50112">
    <property type="entry name" value="PAS"/>
    <property type="match status" value="1"/>
</dbReference>
<evidence type="ECO:0000256" key="4">
    <source>
        <dbReference type="ARBA" id="ARBA00022679"/>
    </source>
</evidence>
<dbReference type="PANTHER" id="PTHR43065:SF42">
    <property type="entry name" value="TWO-COMPONENT SENSOR PPRA"/>
    <property type="match status" value="1"/>
</dbReference>
<dbReference type="EC" id="2.7.13.3" evidence="2"/>
<dbReference type="InterPro" id="IPR000014">
    <property type="entry name" value="PAS"/>
</dbReference>
<dbReference type="PANTHER" id="PTHR43065">
    <property type="entry name" value="SENSOR HISTIDINE KINASE"/>
    <property type="match status" value="1"/>
</dbReference>
<evidence type="ECO:0000256" key="7">
    <source>
        <dbReference type="ARBA" id="ARBA00022840"/>
    </source>
</evidence>
<reference evidence="16" key="1">
    <citation type="submission" date="2016-11" db="EMBL/GenBank/DDBJ databases">
        <authorList>
            <person name="Varghese N."/>
            <person name="Submissions S."/>
        </authorList>
    </citation>
    <scope>NUCLEOTIDE SEQUENCE [LARGE SCALE GENOMIC DNA]</scope>
    <source>
        <strain evidence="16">DSM 16219</strain>
    </source>
</reference>
<keyword evidence="8" id="KW-0902">Two-component regulatory system</keyword>
<evidence type="ECO:0000256" key="3">
    <source>
        <dbReference type="ARBA" id="ARBA00022553"/>
    </source>
</evidence>
<name>A0A1M6F846_9BACT</name>
<evidence type="ECO:0000313" key="15">
    <source>
        <dbReference type="EMBL" id="SHI93826.1"/>
    </source>
</evidence>
<keyword evidence="10" id="KW-0472">Membrane</keyword>
<dbReference type="InterPro" id="IPR001789">
    <property type="entry name" value="Sig_transdc_resp-reg_receiver"/>
</dbReference>
<keyword evidence="7" id="KW-0067">ATP-binding</keyword>
<dbReference type="Proteomes" id="UP000183994">
    <property type="component" value="Unassembled WGS sequence"/>
</dbReference>
<dbReference type="Pfam" id="PF00072">
    <property type="entry name" value="Response_reg"/>
    <property type="match status" value="1"/>
</dbReference>
<dbReference type="Gene3D" id="3.30.450.20">
    <property type="entry name" value="PAS domain"/>
    <property type="match status" value="1"/>
</dbReference>
<dbReference type="CDD" id="cd00082">
    <property type="entry name" value="HisKA"/>
    <property type="match status" value="1"/>
</dbReference>
<keyword evidence="6" id="KW-0418">Kinase</keyword>
<dbReference type="Gene3D" id="1.10.287.130">
    <property type="match status" value="1"/>
</dbReference>
<evidence type="ECO:0000256" key="5">
    <source>
        <dbReference type="ARBA" id="ARBA00022741"/>
    </source>
</evidence>
<dbReference type="SMART" id="SM00388">
    <property type="entry name" value="HisKA"/>
    <property type="match status" value="1"/>
</dbReference>
<feature type="transmembrane region" description="Helical" evidence="10">
    <location>
        <begin position="34"/>
        <end position="59"/>
    </location>
</feature>
<dbReference type="Gene3D" id="3.40.50.2300">
    <property type="match status" value="1"/>
</dbReference>
<evidence type="ECO:0000256" key="2">
    <source>
        <dbReference type="ARBA" id="ARBA00012438"/>
    </source>
</evidence>
<dbReference type="GO" id="GO:0000155">
    <property type="term" value="F:phosphorelay sensor kinase activity"/>
    <property type="evidence" value="ECO:0007669"/>
    <property type="project" value="InterPro"/>
</dbReference>
<evidence type="ECO:0000256" key="10">
    <source>
        <dbReference type="SAM" id="Phobius"/>
    </source>
</evidence>
<dbReference type="Pfam" id="PF00989">
    <property type="entry name" value="PAS"/>
    <property type="match status" value="1"/>
</dbReference>
<evidence type="ECO:0000259" key="12">
    <source>
        <dbReference type="PROSITE" id="PS50110"/>
    </source>
</evidence>
<evidence type="ECO:0000256" key="9">
    <source>
        <dbReference type="PROSITE-ProRule" id="PRU00169"/>
    </source>
</evidence>
<dbReference type="PROSITE" id="PS50109">
    <property type="entry name" value="HIS_KIN"/>
    <property type="match status" value="1"/>
</dbReference>
<dbReference type="SMART" id="SM00448">
    <property type="entry name" value="REC"/>
    <property type="match status" value="1"/>
</dbReference>
<dbReference type="NCBIfam" id="TIGR00229">
    <property type="entry name" value="sensory_box"/>
    <property type="match status" value="1"/>
</dbReference>
<accession>A0A1M6F846</accession>
<feature type="modified residue" description="4-aspartylphosphate" evidence="9">
    <location>
        <position position="655"/>
    </location>
</feature>
<feature type="transmembrane region" description="Helical" evidence="10">
    <location>
        <begin position="140"/>
        <end position="159"/>
    </location>
</feature>
<dbReference type="RefSeq" id="WP_073472999.1">
    <property type="nucleotide sequence ID" value="NZ_FQZU01000003.1"/>
</dbReference>
<dbReference type="PRINTS" id="PR00344">
    <property type="entry name" value="BCTRLSENSOR"/>
</dbReference>
<evidence type="ECO:0000259" key="13">
    <source>
        <dbReference type="PROSITE" id="PS50112"/>
    </source>
</evidence>
<evidence type="ECO:0000259" key="11">
    <source>
        <dbReference type="PROSITE" id="PS50109"/>
    </source>
</evidence>
<comment type="catalytic activity">
    <reaction evidence="1">
        <text>ATP + protein L-histidine = ADP + protein N-phospho-L-histidine.</text>
        <dbReference type="EC" id="2.7.13.3"/>
    </reaction>
</comment>
<dbReference type="SUPFAM" id="SSF55785">
    <property type="entry name" value="PYP-like sensor domain (PAS domain)"/>
    <property type="match status" value="1"/>
</dbReference>
<dbReference type="InterPro" id="IPR011006">
    <property type="entry name" value="CheY-like_superfamily"/>
</dbReference>